<feature type="domain" description="4'-phosphopantetheinyl transferase N-terminal" evidence="13">
    <location>
        <begin position="48"/>
        <end position="108"/>
    </location>
</feature>
<evidence type="ECO:0000256" key="10">
    <source>
        <dbReference type="ARBA" id="ARBA00049176"/>
    </source>
</evidence>
<reference evidence="15" key="1">
    <citation type="journal article" date="2019" name="Int. J. Syst. Evol. Microbiol.">
        <title>The Global Catalogue of Microorganisms (GCM) 10K type strain sequencing project: providing services to taxonomists for standard genome sequencing and annotation.</title>
        <authorList>
            <consortium name="The Broad Institute Genomics Platform"/>
            <consortium name="The Broad Institute Genome Sequencing Center for Infectious Disease"/>
            <person name="Wu L."/>
            <person name="Ma J."/>
        </authorList>
    </citation>
    <scope>NUCLEOTIDE SEQUENCE [LARGE SCALE GENOMIC DNA]</scope>
    <source>
        <strain evidence="15">KCTC 42447</strain>
    </source>
</reference>
<evidence type="ECO:0000256" key="7">
    <source>
        <dbReference type="ARBA" id="ARBA00023191"/>
    </source>
</evidence>
<sequence>MTFPLCCTPPDFSWPFPQSLPATQLVRTEFDPARLDPLEFDRLGLAVPRGVPKRQAEVLASRACAQAALQRLTGVAGLPGKDEQGMPSWPEGIVGSLTHSHGRAAVVIGEAKAWRGLGLDLEALIPPARAERLSGEILTPAERQHLARLPEDARAWRITLTFSFKESLFKALFPLVRQRFYFQDAELLGLADGHARLRLLSPLAPDWPAGRELVGQYAEGEGHLLTLVHIDQAP</sequence>
<gene>
    <name evidence="14" type="ORF">ACFOMF_17240</name>
</gene>
<evidence type="ECO:0000256" key="1">
    <source>
        <dbReference type="ARBA" id="ARBA00003937"/>
    </source>
</evidence>
<dbReference type="EMBL" id="JBHRXZ010000029">
    <property type="protein sequence ID" value="MFC3609520.1"/>
    <property type="molecule type" value="Genomic_DNA"/>
</dbReference>
<dbReference type="Pfam" id="PF17837">
    <property type="entry name" value="4PPT_N"/>
    <property type="match status" value="1"/>
</dbReference>
<comment type="pathway">
    <text evidence="2">Siderophore biosynthesis; enterobactin biosynthesis.</text>
</comment>
<feature type="domain" description="4'-phosphopantetheinyl transferase" evidence="12">
    <location>
        <begin position="116"/>
        <end position="203"/>
    </location>
</feature>
<evidence type="ECO:0000256" key="11">
    <source>
        <dbReference type="ARBA" id="ARBA00049191"/>
    </source>
</evidence>
<dbReference type="PANTHER" id="PTHR38096">
    <property type="entry name" value="ENTEROBACTIN SYNTHASE COMPONENT D"/>
    <property type="match status" value="1"/>
</dbReference>
<comment type="catalytic activity">
    <reaction evidence="10">
        <text>apo-[aryl-carrier protein] + CoA = holo-[aryl-carrier protein] + adenosine 3',5'-bisphosphate + H(+)</text>
        <dbReference type="Rhea" id="RHEA:48404"/>
        <dbReference type="Rhea" id="RHEA-COMP:15903"/>
        <dbReference type="Rhea" id="RHEA-COMP:17557"/>
        <dbReference type="ChEBI" id="CHEBI:15378"/>
        <dbReference type="ChEBI" id="CHEBI:29999"/>
        <dbReference type="ChEBI" id="CHEBI:57287"/>
        <dbReference type="ChEBI" id="CHEBI:58343"/>
        <dbReference type="ChEBI" id="CHEBI:64479"/>
    </reaction>
</comment>
<evidence type="ECO:0000256" key="2">
    <source>
        <dbReference type="ARBA" id="ARBA00004993"/>
    </source>
</evidence>
<comment type="subunit">
    <text evidence="4">EntB, EntD, EntE, and EntF form a multienzyme complex called enterobactin synthase.</text>
</comment>
<evidence type="ECO:0000259" key="13">
    <source>
        <dbReference type="Pfam" id="PF17837"/>
    </source>
</evidence>
<dbReference type="InterPro" id="IPR003542">
    <property type="entry name" value="Enbac_synth_compD-like"/>
</dbReference>
<dbReference type="Pfam" id="PF01648">
    <property type="entry name" value="ACPS"/>
    <property type="match status" value="1"/>
</dbReference>
<dbReference type="Proteomes" id="UP001595630">
    <property type="component" value="Unassembled WGS sequence"/>
</dbReference>
<comment type="catalytic activity">
    <reaction evidence="11">
        <text>apo-[peptidyl-carrier protein] + CoA = holo-[peptidyl-carrier protein] + adenosine 3',5'-bisphosphate + H(+)</text>
        <dbReference type="Rhea" id="RHEA:46228"/>
        <dbReference type="Rhea" id="RHEA-COMP:11479"/>
        <dbReference type="Rhea" id="RHEA-COMP:11480"/>
        <dbReference type="ChEBI" id="CHEBI:15378"/>
        <dbReference type="ChEBI" id="CHEBI:29999"/>
        <dbReference type="ChEBI" id="CHEBI:57287"/>
        <dbReference type="ChEBI" id="CHEBI:58343"/>
        <dbReference type="ChEBI" id="CHEBI:64479"/>
    </reaction>
</comment>
<evidence type="ECO:0000256" key="4">
    <source>
        <dbReference type="ARBA" id="ARBA00011503"/>
    </source>
</evidence>
<evidence type="ECO:0000256" key="5">
    <source>
        <dbReference type="ARBA" id="ARBA00019087"/>
    </source>
</evidence>
<dbReference type="GO" id="GO:0016740">
    <property type="term" value="F:transferase activity"/>
    <property type="evidence" value="ECO:0007669"/>
    <property type="project" value="UniProtKB-KW"/>
</dbReference>
<evidence type="ECO:0000313" key="14">
    <source>
        <dbReference type="EMBL" id="MFC3609520.1"/>
    </source>
</evidence>
<name>A0ABV7T8I3_9GAMM</name>
<comment type="similarity">
    <text evidence="3">Belongs to the P-Pant transferase superfamily. EntD family.</text>
</comment>
<dbReference type="PRINTS" id="PR01399">
    <property type="entry name" value="ENTSNTHTASED"/>
</dbReference>
<evidence type="ECO:0000256" key="8">
    <source>
        <dbReference type="ARBA" id="ARBA00029894"/>
    </source>
</evidence>
<comment type="caution">
    <text evidence="14">The sequence shown here is derived from an EMBL/GenBank/DDBJ whole genome shotgun (WGS) entry which is preliminary data.</text>
</comment>
<dbReference type="InterPro" id="IPR037143">
    <property type="entry name" value="4-PPantetheinyl_Trfase_dom_sf"/>
</dbReference>
<evidence type="ECO:0000313" key="15">
    <source>
        <dbReference type="Proteomes" id="UP001595630"/>
    </source>
</evidence>
<dbReference type="InterPro" id="IPR008278">
    <property type="entry name" value="4-PPantetheinyl_Trfase_dom"/>
</dbReference>
<dbReference type="InterPro" id="IPR041354">
    <property type="entry name" value="4PPT_N"/>
</dbReference>
<proteinExistence type="inferred from homology"/>
<protein>
    <recommendedName>
        <fullName evidence="5">Enterobactin synthase component D</fullName>
    </recommendedName>
    <alternativeName>
        <fullName evidence="8">4'-phosphopantetheinyl transferase EntD</fullName>
    </alternativeName>
    <alternativeName>
        <fullName evidence="9">Enterochelin synthase D</fullName>
    </alternativeName>
</protein>
<organism evidence="14 15">
    <name type="scientific">Stutzerimonas tarimensis</name>
    <dbReference type="NCBI Taxonomy" id="1507735"/>
    <lineage>
        <taxon>Bacteria</taxon>
        <taxon>Pseudomonadati</taxon>
        <taxon>Pseudomonadota</taxon>
        <taxon>Gammaproteobacteria</taxon>
        <taxon>Pseudomonadales</taxon>
        <taxon>Pseudomonadaceae</taxon>
        <taxon>Stutzerimonas</taxon>
    </lineage>
</organism>
<evidence type="ECO:0000256" key="9">
    <source>
        <dbReference type="ARBA" id="ARBA00031996"/>
    </source>
</evidence>
<keyword evidence="7" id="KW-0259">Enterobactin biosynthesis</keyword>
<evidence type="ECO:0000259" key="12">
    <source>
        <dbReference type="Pfam" id="PF01648"/>
    </source>
</evidence>
<evidence type="ECO:0000256" key="6">
    <source>
        <dbReference type="ARBA" id="ARBA00022679"/>
    </source>
</evidence>
<dbReference type="SUPFAM" id="SSF56214">
    <property type="entry name" value="4'-phosphopantetheinyl transferase"/>
    <property type="match status" value="1"/>
</dbReference>
<evidence type="ECO:0000256" key="3">
    <source>
        <dbReference type="ARBA" id="ARBA00008342"/>
    </source>
</evidence>
<accession>A0ABV7T8I3</accession>
<keyword evidence="15" id="KW-1185">Reference proteome</keyword>
<keyword evidence="6 14" id="KW-0808">Transferase</keyword>
<comment type="function">
    <text evidence="1">Involved in the biosynthesis of the siderophore enterobactin (enterochelin), which is a macrocyclic trimeric lactone of N-(2,3-dihydroxybenzoyl)-serine. The serine trilactone serves as a scaffolding for the three catechol functionalities that provide hexadentate coordination for the tightly ligated iron(2+) atoms. Plays an essential role in the assembly of the enterobactin by catalyzing the transfer of the 4'-phosphopantetheine (Ppant) moiety from coenzyme A to the apo-domains of both EntB (ArCP domain) and EntF (PCP domain) to yield their holo-forms which make them competent for the activation of 2,3-dihydroxybenzoate (DHB) and L-serine, respectively.</text>
</comment>
<dbReference type="PANTHER" id="PTHR38096:SF1">
    <property type="entry name" value="ENTEROBACTIN SYNTHASE COMPONENT D"/>
    <property type="match status" value="1"/>
</dbReference>
<dbReference type="Gene3D" id="3.90.470.20">
    <property type="entry name" value="4'-phosphopantetheinyl transferase domain"/>
    <property type="match status" value="1"/>
</dbReference>
<dbReference type="RefSeq" id="WP_386367196.1">
    <property type="nucleotide sequence ID" value="NZ_JBHRXZ010000029.1"/>
</dbReference>